<dbReference type="EMBL" id="JFBM01000054">
    <property type="protein sequence ID" value="KFU75827.1"/>
    <property type="molecule type" value="Genomic_DNA"/>
</dbReference>
<organism evidence="2 3">
    <name type="scientific">Amycolatopsis lurida NRRL 2430</name>
    <dbReference type="NCBI Taxonomy" id="1460371"/>
    <lineage>
        <taxon>Bacteria</taxon>
        <taxon>Bacillati</taxon>
        <taxon>Actinomycetota</taxon>
        <taxon>Actinomycetes</taxon>
        <taxon>Pseudonocardiales</taxon>
        <taxon>Pseudonocardiaceae</taxon>
        <taxon>Amycolatopsis</taxon>
    </lineage>
</organism>
<gene>
    <name evidence="2" type="ORF">BB31_39200</name>
</gene>
<evidence type="ECO:0000256" key="1">
    <source>
        <dbReference type="SAM" id="Phobius"/>
    </source>
</evidence>
<comment type="caution">
    <text evidence="2">The sequence shown here is derived from an EMBL/GenBank/DDBJ whole genome shotgun (WGS) entry which is preliminary data.</text>
</comment>
<keyword evidence="1" id="KW-1133">Transmembrane helix</keyword>
<dbReference type="AlphaFoldDB" id="A0A2P2FGH2"/>
<evidence type="ECO:0000313" key="2">
    <source>
        <dbReference type="EMBL" id="KFU75827.1"/>
    </source>
</evidence>
<name>A0A2P2FGH2_AMYLU</name>
<proteinExistence type="predicted"/>
<sequence length="462" mass="51014">MNWSQLLVPVTSGVAVALIVAIVRFLWRRTRLPTGLSQRMTRRNYLAEMLVISKNDNVERLDALVPNLLPAACSPVLAEIQEAWSQINGRRGVRVITRTEPAALTAGAELLGAGIEVRVSRALTAGHLSYHVFSGSEHHTVLNRRNGGKDRPERLDEISAAKVFRSHFDEMWSESEPIESFLAGELLAGDLSAGEIPAGSKTGDGLSRLADRIREQRAAYQLSPKAEDAVLRHLAFRHRAPVIFVTGLPGAGKSLVRRAIAEELRRWRMQVDELNDYVYAFQEFLHALMLLGDGRGAGFSAQQGGAFQVEREDDLRPALHTLGHRVWENRRSNPITIVEFARADTTGALQVFGDEVLAASQIVHVRASDAERATRLARRGEPPKISVAGQLITLEVSDEHRLPSNAADTLYSRDDFALLKAQKNVAGRLFLVENESEGKAHIDEQVAAFVETVVRPYRALAT</sequence>
<dbReference type="InterPro" id="IPR027417">
    <property type="entry name" value="P-loop_NTPase"/>
</dbReference>
<accession>A0A2P2FGH2</accession>
<protein>
    <submittedName>
        <fullName evidence="2">Uncharacterized protein</fullName>
    </submittedName>
</protein>
<reference evidence="2 3" key="1">
    <citation type="journal article" date="2014" name="Genome Announc.">
        <title>Draft Genome Sequence of Amycolatopsis lurida NRRL 2430, Producer of the Glycopeptide Family Antibiotic Ristocetin.</title>
        <authorList>
            <person name="Kwun M.J."/>
            <person name="Hong H.J."/>
        </authorList>
    </citation>
    <scope>NUCLEOTIDE SEQUENCE [LARGE SCALE GENOMIC DNA]</scope>
    <source>
        <strain evidence="2 3">NRRL 2430</strain>
    </source>
</reference>
<keyword evidence="3" id="KW-1185">Reference proteome</keyword>
<dbReference type="Gene3D" id="3.40.50.300">
    <property type="entry name" value="P-loop containing nucleotide triphosphate hydrolases"/>
    <property type="match status" value="1"/>
</dbReference>
<dbReference type="Proteomes" id="UP000256220">
    <property type="component" value="Unassembled WGS sequence"/>
</dbReference>
<keyword evidence="1" id="KW-0812">Transmembrane</keyword>
<evidence type="ECO:0000313" key="3">
    <source>
        <dbReference type="Proteomes" id="UP000256220"/>
    </source>
</evidence>
<dbReference type="RefSeq" id="WP_034323209.1">
    <property type="nucleotide sequence ID" value="NZ_JFBM01000054.1"/>
</dbReference>
<keyword evidence="1" id="KW-0472">Membrane</keyword>
<feature type="transmembrane region" description="Helical" evidence="1">
    <location>
        <begin position="6"/>
        <end position="27"/>
    </location>
</feature>
<dbReference type="SUPFAM" id="SSF52540">
    <property type="entry name" value="P-loop containing nucleoside triphosphate hydrolases"/>
    <property type="match status" value="1"/>
</dbReference>